<dbReference type="Pfam" id="PF00149">
    <property type="entry name" value="Metallophos"/>
    <property type="match status" value="1"/>
</dbReference>
<evidence type="ECO:0000256" key="2">
    <source>
        <dbReference type="ARBA" id="ARBA00022801"/>
    </source>
</evidence>
<accession>A0ABW4ZEY6</accession>
<dbReference type="Proteomes" id="UP001597389">
    <property type="component" value="Unassembled WGS sequence"/>
</dbReference>
<name>A0ABW4ZEY6_9BACT</name>
<evidence type="ECO:0000313" key="6">
    <source>
        <dbReference type="EMBL" id="MFD2160449.1"/>
    </source>
</evidence>
<dbReference type="InterPro" id="IPR004843">
    <property type="entry name" value="Calcineurin-like_PHP"/>
</dbReference>
<keyword evidence="7" id="KW-1185">Reference proteome</keyword>
<proteinExistence type="inferred from homology"/>
<dbReference type="EMBL" id="JBHUJB010000080">
    <property type="protein sequence ID" value="MFD2160449.1"/>
    <property type="molecule type" value="Genomic_DNA"/>
</dbReference>
<gene>
    <name evidence="6" type="ORF">ACFSW8_16210</name>
</gene>
<feature type="domain" description="Calcineurin-like phosphoesterase" evidence="5">
    <location>
        <begin position="141"/>
        <end position="348"/>
    </location>
</feature>
<dbReference type="InterPro" id="IPR050884">
    <property type="entry name" value="CNP_phosphodiesterase-III"/>
</dbReference>
<evidence type="ECO:0000313" key="7">
    <source>
        <dbReference type="Proteomes" id="UP001597389"/>
    </source>
</evidence>
<dbReference type="GO" id="GO:0016787">
    <property type="term" value="F:hydrolase activity"/>
    <property type="evidence" value="ECO:0007669"/>
    <property type="project" value="UniProtKB-KW"/>
</dbReference>
<reference evidence="7" key="1">
    <citation type="journal article" date="2019" name="Int. J. Syst. Evol. Microbiol.">
        <title>The Global Catalogue of Microorganisms (GCM) 10K type strain sequencing project: providing services to taxonomists for standard genome sequencing and annotation.</title>
        <authorList>
            <consortium name="The Broad Institute Genomics Platform"/>
            <consortium name="The Broad Institute Genome Sequencing Center for Infectious Disease"/>
            <person name="Wu L."/>
            <person name="Ma J."/>
        </authorList>
    </citation>
    <scope>NUCLEOTIDE SEQUENCE [LARGE SCALE GENOMIC DNA]</scope>
    <source>
        <strain evidence="7">CCUG 57942</strain>
    </source>
</reference>
<keyword evidence="1" id="KW-0479">Metal-binding</keyword>
<dbReference type="InterPro" id="IPR029052">
    <property type="entry name" value="Metallo-depent_PP-like"/>
</dbReference>
<evidence type="ECO:0000256" key="3">
    <source>
        <dbReference type="ARBA" id="ARBA00023004"/>
    </source>
</evidence>
<dbReference type="Gene3D" id="3.60.21.10">
    <property type="match status" value="1"/>
</dbReference>
<keyword evidence="2 6" id="KW-0378">Hydrolase</keyword>
<evidence type="ECO:0000256" key="1">
    <source>
        <dbReference type="ARBA" id="ARBA00022723"/>
    </source>
</evidence>
<protein>
    <submittedName>
        <fullName evidence="6">Metallophosphoesterase family protein</fullName>
        <ecNumber evidence="6">3.1.-.-</ecNumber>
    </submittedName>
</protein>
<evidence type="ECO:0000259" key="5">
    <source>
        <dbReference type="Pfam" id="PF00149"/>
    </source>
</evidence>
<dbReference type="SUPFAM" id="SSF56300">
    <property type="entry name" value="Metallo-dependent phosphatases"/>
    <property type="match status" value="1"/>
</dbReference>
<evidence type="ECO:0000256" key="4">
    <source>
        <dbReference type="ARBA" id="ARBA00025742"/>
    </source>
</evidence>
<dbReference type="PANTHER" id="PTHR42988:SF2">
    <property type="entry name" value="CYCLIC NUCLEOTIDE PHOSPHODIESTERASE CBUA0032-RELATED"/>
    <property type="match status" value="1"/>
</dbReference>
<keyword evidence="3" id="KW-0408">Iron</keyword>
<dbReference type="PANTHER" id="PTHR42988">
    <property type="entry name" value="PHOSPHOHYDROLASE"/>
    <property type="match status" value="1"/>
</dbReference>
<dbReference type="EC" id="3.1.-.-" evidence="6"/>
<comment type="similarity">
    <text evidence="4">Belongs to the cyclic nucleotide phosphodiesterase class-III family.</text>
</comment>
<comment type="caution">
    <text evidence="6">The sequence shown here is derived from an EMBL/GenBank/DDBJ whole genome shotgun (WGS) entry which is preliminary data.</text>
</comment>
<sequence>MKILPKHFSDAKRSLFQSAVREARQALGATKQKGLVRDDPHVQAAANVLADENAEQKDGTLEVCAKLAWDLVKAHLSGDKDRIEALENQLKYSTCDAVGWAKVVEIYLSYYHGGKEPEYRTYNPSDISTASVYSMPDTPLTVGVIGDWGTGEEVASVVLEEVFKHEPDILIHVGDIYYAGTPNEAQTNFLDIINAARLKPSQGKSRAIPVYNLPGNHDYYSGGQGFFHTLDQLNLPPYVAEGTELQQTSFFCLRNNHWQLQGMDTGYYDHDLFKVGEDVTHLHDSEIQWHKDKIQSADGRKIILFSHHQLFSSFLAINKQTYNPALLSPFQNAIDSGQVAAWLWGHEHLLELYGPHLNLKAGRCVGNGAFPELASGSPYTELDPTKYQDIPPLLQDPNTGTFYQTGISEEVINHGYAILNLNETSAEAAYYQVPGDGMSQSSSLVFKESL</sequence>
<organism evidence="6 7">
    <name type="scientific">Rubritalea tangerina</name>
    <dbReference type="NCBI Taxonomy" id="430798"/>
    <lineage>
        <taxon>Bacteria</taxon>
        <taxon>Pseudomonadati</taxon>
        <taxon>Verrucomicrobiota</taxon>
        <taxon>Verrucomicrobiia</taxon>
        <taxon>Verrucomicrobiales</taxon>
        <taxon>Rubritaleaceae</taxon>
        <taxon>Rubritalea</taxon>
    </lineage>
</organism>
<dbReference type="RefSeq" id="WP_377088731.1">
    <property type="nucleotide sequence ID" value="NZ_JBHSJL010000014.1"/>
</dbReference>